<keyword evidence="5 14" id="KW-0597">Phosphoprotein</keyword>
<name>A0A0U3A8T2_9NOST</name>
<keyword evidence="10" id="KW-0902">Two-component regulatory system</keyword>
<dbReference type="Pfam" id="PF00072">
    <property type="entry name" value="Response_reg"/>
    <property type="match status" value="1"/>
</dbReference>
<dbReference type="SUPFAM" id="SSF55874">
    <property type="entry name" value="ATPase domain of HSP90 chaperone/DNA topoisomerase II/histidine kinase"/>
    <property type="match status" value="1"/>
</dbReference>
<evidence type="ECO:0000256" key="8">
    <source>
        <dbReference type="ARBA" id="ARBA00022777"/>
    </source>
</evidence>
<dbReference type="FunFam" id="3.30.565.10:FF:000010">
    <property type="entry name" value="Sensor histidine kinase RcsC"/>
    <property type="match status" value="1"/>
</dbReference>
<evidence type="ECO:0000259" key="19">
    <source>
        <dbReference type="PROSITE" id="PS50885"/>
    </source>
</evidence>
<dbReference type="SUPFAM" id="SSF158472">
    <property type="entry name" value="HAMP domain-like"/>
    <property type="match status" value="1"/>
</dbReference>
<dbReference type="PROSITE" id="PS50109">
    <property type="entry name" value="HIS_KIN"/>
    <property type="match status" value="1"/>
</dbReference>
<dbReference type="Gene3D" id="6.10.340.10">
    <property type="match status" value="1"/>
</dbReference>
<dbReference type="Pfam" id="PF02518">
    <property type="entry name" value="HATPase_c"/>
    <property type="match status" value="1"/>
</dbReference>
<dbReference type="InterPro" id="IPR003661">
    <property type="entry name" value="HisK_dim/P_dom"/>
</dbReference>
<evidence type="ECO:0000256" key="12">
    <source>
        <dbReference type="ARBA" id="ARBA00023306"/>
    </source>
</evidence>
<dbReference type="SUPFAM" id="SSF52172">
    <property type="entry name" value="CheY-like"/>
    <property type="match status" value="1"/>
</dbReference>
<evidence type="ECO:0000256" key="1">
    <source>
        <dbReference type="ARBA" id="ARBA00000085"/>
    </source>
</evidence>
<comment type="catalytic activity">
    <reaction evidence="1">
        <text>ATP + protein L-histidine = ADP + protein N-phospho-L-histidine.</text>
        <dbReference type="EC" id="2.7.13.3"/>
    </reaction>
</comment>
<dbReference type="CDD" id="cd16922">
    <property type="entry name" value="HATPase_EvgS-ArcB-TorS-like"/>
    <property type="match status" value="1"/>
</dbReference>
<dbReference type="InterPro" id="IPR004358">
    <property type="entry name" value="Sig_transdc_His_kin-like_C"/>
</dbReference>
<evidence type="ECO:0000256" key="13">
    <source>
        <dbReference type="ARBA" id="ARBA00074306"/>
    </source>
</evidence>
<dbReference type="PROSITE" id="PS50885">
    <property type="entry name" value="HAMP"/>
    <property type="match status" value="1"/>
</dbReference>
<dbReference type="Gene3D" id="3.30.565.10">
    <property type="entry name" value="Histidine kinase-like ATPase, C-terminal domain"/>
    <property type="match status" value="1"/>
</dbReference>
<dbReference type="InterPro" id="IPR036890">
    <property type="entry name" value="HATPase_C_sf"/>
</dbReference>
<evidence type="ECO:0000256" key="16">
    <source>
        <dbReference type="SAM" id="Phobius"/>
    </source>
</evidence>
<sequence>MSIKNKIIYGYAVSLGIALGGTIIGLTVGNYYQQKALQASQIASKERNLLSTLQVDVLYNRPAKQLSPYLQNPEAFERESSKLINRVEQIRLLLHNHNKSGKPVTLEGLQPLLEKYEVTVSKFAQKAREFTQEIQPLTTIPEGAAQAEKLVVAIVKSPEFVPFIEFPDQLRSFYEQSVERQGAAELALIEAEHLRTQIIIMGLGLSIAIAIILAFYISRAIARPIQSVTNIAQQVTRESNFDLQLPTDINDETGILAISLNQLIQRVKQLLQEQQEYTQQLEVAKEVADTANQAKSEFLANMSHELRTPLNGILGYAQILTRTALSSEQQRGVGVIYECGAHLLTLINDVLDLAKIEARKMALYPAPCYLPSLLQGVVAVAQIKAEQKSLDFIYQTPENLPSGVIVDEKRVRQILLNLLGNAIKFTDRGKIIFRVILSENITESFTSSTNSVSTVKLHFQIEDTGIGMNSDQLEKIFLPFEQVGTSKRQAEGTGLGLAISQNFVEMMGSSLQVRSQLGIGSIFEFELQCPLADDWAKANTITNLGRIVGYSGQRKQILVVDDRWENRSVLMSLLTPLGFIIIEAKNGEEALEKALANPPDLIISDLKMPIMDGWEMLIQLRQLAELQNTIVIISSASVLDADRQASLSVGGQDFLPKPVQAEELYRILAQYLHLDWMYTESETINAKSSEDNINTEILVPPASDLSTLLEYAMQGQIKAMQQELEVLVQKSEKYRHFVDKIALMLRGYKIVKVREFLQEAINEQSTETIVSN</sequence>
<dbReference type="Pfam" id="PF00672">
    <property type="entry name" value="HAMP"/>
    <property type="match status" value="1"/>
</dbReference>
<dbReference type="SMART" id="SM00448">
    <property type="entry name" value="REC"/>
    <property type="match status" value="1"/>
</dbReference>
<dbReference type="SMART" id="SM00388">
    <property type="entry name" value="HisKA"/>
    <property type="match status" value="1"/>
</dbReference>
<feature type="transmembrane region" description="Helical" evidence="16">
    <location>
        <begin position="7"/>
        <end position="32"/>
    </location>
</feature>
<evidence type="ECO:0000256" key="7">
    <source>
        <dbReference type="ARBA" id="ARBA00022741"/>
    </source>
</evidence>
<feature type="domain" description="Response regulatory" evidence="18">
    <location>
        <begin position="556"/>
        <end position="672"/>
    </location>
</feature>
<keyword evidence="8" id="KW-0418">Kinase</keyword>
<dbReference type="InterPro" id="IPR003660">
    <property type="entry name" value="HAMP_dom"/>
</dbReference>
<evidence type="ECO:0000256" key="2">
    <source>
        <dbReference type="ARBA" id="ARBA00004370"/>
    </source>
</evidence>
<evidence type="ECO:0000256" key="10">
    <source>
        <dbReference type="ARBA" id="ARBA00023012"/>
    </source>
</evidence>
<keyword evidence="11 16" id="KW-0472">Membrane</keyword>
<evidence type="ECO:0000259" key="18">
    <source>
        <dbReference type="PROSITE" id="PS50110"/>
    </source>
</evidence>
<evidence type="ECO:0000256" key="5">
    <source>
        <dbReference type="ARBA" id="ARBA00022553"/>
    </source>
</evidence>
<dbReference type="GO" id="GO:0005524">
    <property type="term" value="F:ATP binding"/>
    <property type="evidence" value="ECO:0007669"/>
    <property type="project" value="UniProtKB-KW"/>
</dbReference>
<dbReference type="PANTHER" id="PTHR43047:SF64">
    <property type="entry name" value="HISTIDINE KINASE CONTAINING CHEY-HOMOLOGOUS RECEIVER DOMAIN AND PAS DOMAIN-RELATED"/>
    <property type="match status" value="1"/>
</dbReference>
<dbReference type="EC" id="2.7.13.3" evidence="4"/>
<organism evidence="20">
    <name type="scientific">Anabaena sp. XSPORK2A</name>
    <dbReference type="NCBI Taxonomy" id="1771346"/>
    <lineage>
        <taxon>Bacteria</taxon>
        <taxon>Bacillati</taxon>
        <taxon>Cyanobacteriota</taxon>
        <taxon>Cyanophyceae</taxon>
        <taxon>Nostocales</taxon>
        <taxon>Nostocaceae</taxon>
        <taxon>Anabaena</taxon>
    </lineage>
</organism>
<protein>
    <recommendedName>
        <fullName evidence="13">Circadian input-output histidine kinase CikA</fullName>
        <ecNumber evidence="4">2.7.13.3</ecNumber>
    </recommendedName>
</protein>
<dbReference type="FunFam" id="1.10.287.130:FF:000038">
    <property type="entry name" value="Sensory transduction histidine kinase"/>
    <property type="match status" value="1"/>
</dbReference>
<dbReference type="InterPro" id="IPR005467">
    <property type="entry name" value="His_kinase_dom"/>
</dbReference>
<keyword evidence="6" id="KW-0808">Transferase</keyword>
<keyword evidence="7" id="KW-0547">Nucleotide-binding</keyword>
<evidence type="ECO:0000256" key="15">
    <source>
        <dbReference type="SAM" id="Coils"/>
    </source>
</evidence>
<dbReference type="Gene3D" id="1.10.287.130">
    <property type="match status" value="1"/>
</dbReference>
<dbReference type="CDD" id="cd17546">
    <property type="entry name" value="REC_hyHK_CKI1_RcsC-like"/>
    <property type="match status" value="1"/>
</dbReference>
<dbReference type="SMART" id="SM00304">
    <property type="entry name" value="HAMP"/>
    <property type="match status" value="1"/>
</dbReference>
<evidence type="ECO:0000256" key="4">
    <source>
        <dbReference type="ARBA" id="ARBA00012438"/>
    </source>
</evidence>
<accession>A0A0U3A8T2</accession>
<dbReference type="EMBL" id="KP761742">
    <property type="protein sequence ID" value="ALT22114.1"/>
    <property type="molecule type" value="Genomic_DNA"/>
</dbReference>
<evidence type="ECO:0000259" key="17">
    <source>
        <dbReference type="PROSITE" id="PS50109"/>
    </source>
</evidence>
<feature type="domain" description="Histidine kinase" evidence="17">
    <location>
        <begin position="301"/>
        <end position="531"/>
    </location>
</feature>
<evidence type="ECO:0000256" key="3">
    <source>
        <dbReference type="ARBA" id="ARBA00006402"/>
    </source>
</evidence>
<dbReference type="CDD" id="cd06225">
    <property type="entry name" value="HAMP"/>
    <property type="match status" value="1"/>
</dbReference>
<feature type="modified residue" description="4-aspartylphosphate" evidence="14">
    <location>
        <position position="605"/>
    </location>
</feature>
<keyword evidence="12" id="KW-0131">Cell cycle</keyword>
<dbReference type="CDD" id="cd00082">
    <property type="entry name" value="HisKA"/>
    <property type="match status" value="1"/>
</dbReference>
<dbReference type="PROSITE" id="PS50110">
    <property type="entry name" value="RESPONSE_REGULATORY"/>
    <property type="match status" value="1"/>
</dbReference>
<comment type="similarity">
    <text evidence="3">In the N-terminal section; belongs to the phytochrome family.</text>
</comment>
<evidence type="ECO:0000256" key="6">
    <source>
        <dbReference type="ARBA" id="ARBA00022679"/>
    </source>
</evidence>
<dbReference type="InterPro" id="IPR036097">
    <property type="entry name" value="HisK_dim/P_sf"/>
</dbReference>
<proteinExistence type="inferred from homology"/>
<keyword evidence="16" id="KW-1133">Transmembrane helix</keyword>
<dbReference type="PRINTS" id="PR00344">
    <property type="entry name" value="BCTRLSENSOR"/>
</dbReference>
<keyword evidence="15" id="KW-0175">Coiled coil</keyword>
<feature type="transmembrane region" description="Helical" evidence="16">
    <location>
        <begin position="198"/>
        <end position="217"/>
    </location>
</feature>
<evidence type="ECO:0000256" key="11">
    <source>
        <dbReference type="ARBA" id="ARBA00023136"/>
    </source>
</evidence>
<keyword evidence="16" id="KW-0812">Transmembrane</keyword>
<dbReference type="InterPro" id="IPR011006">
    <property type="entry name" value="CheY-like_superfamily"/>
</dbReference>
<dbReference type="InterPro" id="IPR001789">
    <property type="entry name" value="Sig_transdc_resp-reg_receiver"/>
</dbReference>
<dbReference type="SMART" id="SM00387">
    <property type="entry name" value="HATPase_c"/>
    <property type="match status" value="1"/>
</dbReference>
<dbReference type="AlphaFoldDB" id="A0A0U3A8T2"/>
<dbReference type="GO" id="GO:0000155">
    <property type="term" value="F:phosphorelay sensor kinase activity"/>
    <property type="evidence" value="ECO:0007669"/>
    <property type="project" value="InterPro"/>
</dbReference>
<dbReference type="PANTHER" id="PTHR43047">
    <property type="entry name" value="TWO-COMPONENT HISTIDINE PROTEIN KINASE"/>
    <property type="match status" value="1"/>
</dbReference>
<comment type="subcellular location">
    <subcellularLocation>
        <location evidence="2">Membrane</location>
    </subcellularLocation>
</comment>
<feature type="domain" description="HAMP" evidence="19">
    <location>
        <begin position="219"/>
        <end position="272"/>
    </location>
</feature>
<dbReference type="SUPFAM" id="SSF47384">
    <property type="entry name" value="Homodimeric domain of signal transducing histidine kinase"/>
    <property type="match status" value="1"/>
</dbReference>
<feature type="coiled-coil region" evidence="15">
    <location>
        <begin position="260"/>
        <end position="294"/>
    </location>
</feature>
<dbReference type="InterPro" id="IPR003594">
    <property type="entry name" value="HATPase_dom"/>
</dbReference>
<dbReference type="Gene3D" id="3.40.50.2300">
    <property type="match status" value="1"/>
</dbReference>
<evidence type="ECO:0000256" key="9">
    <source>
        <dbReference type="ARBA" id="ARBA00022840"/>
    </source>
</evidence>
<evidence type="ECO:0000256" key="14">
    <source>
        <dbReference type="PROSITE-ProRule" id="PRU00169"/>
    </source>
</evidence>
<keyword evidence="9" id="KW-0067">ATP-binding</keyword>
<dbReference type="GO" id="GO:0016020">
    <property type="term" value="C:membrane"/>
    <property type="evidence" value="ECO:0007669"/>
    <property type="project" value="UniProtKB-SubCell"/>
</dbReference>
<reference evidence="20" key="1">
    <citation type="journal article" date="2015" name="Proc. Natl. Acad. Sci. U.S.A.">
        <title>Antifungal activity improved by coproduction of cyclodextrins and anabaenolysins in Cyanobacteria.</title>
        <authorList>
            <person name="Shishido T.K."/>
            <person name="Jokela J."/>
            <person name="Kolehmainen C.T."/>
            <person name="Fewer D.P."/>
            <person name="Wahlsten M."/>
            <person name="Wang H."/>
            <person name="Rouhiainen L."/>
            <person name="Rizzi E."/>
            <person name="De Bellis G."/>
            <person name="Permi P."/>
            <person name="Sivonen K."/>
        </authorList>
    </citation>
    <scope>NUCLEOTIDE SEQUENCE</scope>
    <source>
        <strain evidence="20">XSPORK2A</strain>
    </source>
</reference>
<evidence type="ECO:0000313" key="20">
    <source>
        <dbReference type="EMBL" id="ALT22114.1"/>
    </source>
</evidence>
<dbReference type="Pfam" id="PF00512">
    <property type="entry name" value="HisKA"/>
    <property type="match status" value="1"/>
</dbReference>